<dbReference type="Pfam" id="PF08279">
    <property type="entry name" value="HTH_11"/>
    <property type="match status" value="1"/>
</dbReference>
<proteinExistence type="predicted"/>
<comment type="caution">
    <text evidence="4">The sequence shown here is derived from an EMBL/GenBank/DDBJ whole genome shotgun (WGS) entry which is preliminary data.</text>
</comment>
<dbReference type="InterPro" id="IPR057727">
    <property type="entry name" value="WCX_dom"/>
</dbReference>
<name>A0ABY1LSZ0_9BACL</name>
<dbReference type="PROSITE" id="PS51000">
    <property type="entry name" value="HTH_DEOR_2"/>
    <property type="match status" value="1"/>
</dbReference>
<keyword evidence="5" id="KW-1185">Reference proteome</keyword>
<dbReference type="Proteomes" id="UP000192939">
    <property type="component" value="Unassembled WGS sequence"/>
</dbReference>
<dbReference type="Pfam" id="PF13280">
    <property type="entry name" value="WYL"/>
    <property type="match status" value="1"/>
</dbReference>
<evidence type="ECO:0000259" key="3">
    <source>
        <dbReference type="PROSITE" id="PS51000"/>
    </source>
</evidence>
<reference evidence="4 5" key="1">
    <citation type="submission" date="2017-04" db="EMBL/GenBank/DDBJ databases">
        <authorList>
            <person name="Varghese N."/>
            <person name="Submissions S."/>
        </authorList>
    </citation>
    <scope>NUCLEOTIDE SEQUENCE [LARGE SCALE GENOMIC DNA]</scope>
    <source>
        <strain evidence="4 5">J12</strain>
    </source>
</reference>
<dbReference type="Pfam" id="PF25583">
    <property type="entry name" value="WCX"/>
    <property type="match status" value="1"/>
</dbReference>
<dbReference type="InterPro" id="IPR036388">
    <property type="entry name" value="WH-like_DNA-bd_sf"/>
</dbReference>
<evidence type="ECO:0000256" key="1">
    <source>
        <dbReference type="ARBA" id="ARBA00023015"/>
    </source>
</evidence>
<dbReference type="GO" id="GO:0003677">
    <property type="term" value="F:DNA binding"/>
    <property type="evidence" value="ECO:0007669"/>
    <property type="project" value="UniProtKB-KW"/>
</dbReference>
<sequence length="305" mass="35125">MKMERLISIIYKLLNHDVLSAAVLAEEFQVSPRTIYRDMDVLSAAGFPVVAYQGTKGGYGLMDGYKMDRSLLGSYDVASLITVLNSLSTVFEDERAQGTIERLQTIEPEGETPSLAVDLETRRTDLGVLPLLRTAMTQRFIVRFDYINAQNERRTRDLEPLRLHFKFGNWYVYGYCRSRQDYREFRLSRMLNVVLTEEHFEPHPEGAEQNGSSQPTWDGQVEDVVIRVSPEALAEVMDQFHQAEKQFHSDGSMTMRIPVYQPLHARWLWSILLSFGGGAEVLEPLELREILREQLQKALKLYEEV</sequence>
<evidence type="ECO:0000313" key="4">
    <source>
        <dbReference type="EMBL" id="SME97175.1"/>
    </source>
</evidence>
<dbReference type="InterPro" id="IPR028349">
    <property type="entry name" value="PafC-like"/>
</dbReference>
<dbReference type="RefSeq" id="WP_085278269.1">
    <property type="nucleotide sequence ID" value="NZ_FXAE01000003.1"/>
</dbReference>
<dbReference type="PROSITE" id="PS52050">
    <property type="entry name" value="WYL"/>
    <property type="match status" value="1"/>
</dbReference>
<dbReference type="InterPro" id="IPR026881">
    <property type="entry name" value="WYL_dom"/>
</dbReference>
<dbReference type="PANTHER" id="PTHR34580:SF1">
    <property type="entry name" value="PROTEIN PAFC"/>
    <property type="match status" value="1"/>
</dbReference>
<gene>
    <name evidence="4" type="ORF">SAMN02744124_00561</name>
</gene>
<protein>
    <submittedName>
        <fullName evidence="4">Predicted DNA-binding transcriptional regulator YafY, contains an HTH and WYL domains</fullName>
    </submittedName>
</protein>
<dbReference type="SUPFAM" id="SSF46785">
    <property type="entry name" value="Winged helix' DNA-binding domain"/>
    <property type="match status" value="1"/>
</dbReference>
<dbReference type="InterPro" id="IPR013196">
    <property type="entry name" value="HTH_11"/>
</dbReference>
<feature type="domain" description="HTH deoR-type" evidence="3">
    <location>
        <begin position="2"/>
        <end position="57"/>
    </location>
</feature>
<keyword evidence="2" id="KW-0804">Transcription</keyword>
<accession>A0ABY1LSZ0</accession>
<evidence type="ECO:0000313" key="5">
    <source>
        <dbReference type="Proteomes" id="UP000192939"/>
    </source>
</evidence>
<dbReference type="PIRSF" id="PIRSF016838">
    <property type="entry name" value="PafC"/>
    <property type="match status" value="1"/>
</dbReference>
<dbReference type="EMBL" id="FXAE01000003">
    <property type="protein sequence ID" value="SME97175.1"/>
    <property type="molecule type" value="Genomic_DNA"/>
</dbReference>
<keyword evidence="4" id="KW-0238">DNA-binding</keyword>
<dbReference type="Gene3D" id="1.10.10.10">
    <property type="entry name" value="Winged helix-like DNA-binding domain superfamily/Winged helix DNA-binding domain"/>
    <property type="match status" value="1"/>
</dbReference>
<organism evidence="4 5">
    <name type="scientific">Paenibacillus barengoltzii J12</name>
    <dbReference type="NCBI Taxonomy" id="935846"/>
    <lineage>
        <taxon>Bacteria</taxon>
        <taxon>Bacillati</taxon>
        <taxon>Bacillota</taxon>
        <taxon>Bacilli</taxon>
        <taxon>Bacillales</taxon>
        <taxon>Paenibacillaceae</taxon>
        <taxon>Paenibacillus</taxon>
    </lineage>
</organism>
<dbReference type="PANTHER" id="PTHR34580">
    <property type="match status" value="1"/>
</dbReference>
<dbReference type="InterPro" id="IPR051534">
    <property type="entry name" value="CBASS_pafABC_assoc_protein"/>
</dbReference>
<keyword evidence="1" id="KW-0805">Transcription regulation</keyword>
<dbReference type="InterPro" id="IPR001034">
    <property type="entry name" value="DeoR_HTH"/>
</dbReference>
<evidence type="ECO:0000256" key="2">
    <source>
        <dbReference type="ARBA" id="ARBA00023163"/>
    </source>
</evidence>
<dbReference type="InterPro" id="IPR036390">
    <property type="entry name" value="WH_DNA-bd_sf"/>
</dbReference>